<dbReference type="InterPro" id="IPR001150">
    <property type="entry name" value="Gly_radical"/>
</dbReference>
<dbReference type="PROSITE" id="PS51149">
    <property type="entry name" value="GLY_RADICAL_2"/>
    <property type="match status" value="1"/>
</dbReference>
<comment type="caution">
    <text evidence="6">The sequence shown here is derived from an EMBL/GenBank/DDBJ whole genome shotgun (WGS) entry which is preliminary data.</text>
</comment>
<feature type="modified residue" description="Glycine radical" evidence="3">
    <location>
        <position position="825"/>
    </location>
</feature>
<evidence type="ECO:0008006" key="8">
    <source>
        <dbReference type="Google" id="ProtNLM"/>
    </source>
</evidence>
<gene>
    <name evidence="6" type="ORF">DWX41_14695</name>
</gene>
<reference evidence="6 7" key="1">
    <citation type="submission" date="2018-08" db="EMBL/GenBank/DDBJ databases">
        <title>A genome reference for cultivated species of the human gut microbiota.</title>
        <authorList>
            <person name="Zou Y."/>
            <person name="Xue W."/>
            <person name="Luo G."/>
        </authorList>
    </citation>
    <scope>NUCLEOTIDE SEQUENCE [LARGE SCALE GENOMIC DNA]</scope>
    <source>
        <strain evidence="6 7">AF19-21</strain>
    </source>
</reference>
<keyword evidence="2" id="KW-0456">Lyase</keyword>
<dbReference type="PANTHER" id="PTHR43641">
    <property type="entry name" value="FORMATE ACETYLTRANSFERASE 3-RELATED"/>
    <property type="match status" value="1"/>
</dbReference>
<dbReference type="SUPFAM" id="SSF51998">
    <property type="entry name" value="PFL-like glycyl radical enzymes"/>
    <property type="match status" value="1"/>
</dbReference>
<dbReference type="GO" id="GO:0016829">
    <property type="term" value="F:lyase activity"/>
    <property type="evidence" value="ECO:0007669"/>
    <property type="project" value="UniProtKB-KW"/>
</dbReference>
<dbReference type="PROSITE" id="PS51554">
    <property type="entry name" value="PFL"/>
    <property type="match status" value="1"/>
</dbReference>
<dbReference type="GO" id="GO:0005829">
    <property type="term" value="C:cytosol"/>
    <property type="evidence" value="ECO:0007669"/>
    <property type="project" value="TreeGrafter"/>
</dbReference>
<dbReference type="EMBL" id="QVIA01000016">
    <property type="protein sequence ID" value="RGC29525.1"/>
    <property type="molecule type" value="Genomic_DNA"/>
</dbReference>
<dbReference type="PANTHER" id="PTHR43641:SF2">
    <property type="entry name" value="DEHYDRATASE YBIW-RELATED"/>
    <property type="match status" value="1"/>
</dbReference>
<protein>
    <recommendedName>
        <fullName evidence="8">4-hydroxyphenylacetate decarboxylase</fullName>
    </recommendedName>
</protein>
<evidence type="ECO:0000259" key="4">
    <source>
        <dbReference type="PROSITE" id="PS51149"/>
    </source>
</evidence>
<name>A0A3E2WQK0_9FIRM</name>
<dbReference type="Gene3D" id="3.20.70.20">
    <property type="match status" value="1"/>
</dbReference>
<evidence type="ECO:0000256" key="1">
    <source>
        <dbReference type="ARBA" id="ARBA00022818"/>
    </source>
</evidence>
<evidence type="ECO:0000259" key="5">
    <source>
        <dbReference type="PROSITE" id="PS51554"/>
    </source>
</evidence>
<accession>A0A3E2WQK0</accession>
<evidence type="ECO:0000256" key="3">
    <source>
        <dbReference type="PROSITE-ProRule" id="PRU00493"/>
    </source>
</evidence>
<feature type="domain" description="PFL" evidence="5">
    <location>
        <begin position="58"/>
        <end position="716"/>
    </location>
</feature>
<dbReference type="Pfam" id="PF01228">
    <property type="entry name" value="Gly_radical"/>
    <property type="match status" value="1"/>
</dbReference>
<proteinExistence type="predicted"/>
<keyword evidence="1 3" id="KW-0556">Organic radical</keyword>
<dbReference type="AlphaFoldDB" id="A0A3E2WQK0"/>
<organism evidence="6 7">
    <name type="scientific">Hungatella hathewayi</name>
    <dbReference type="NCBI Taxonomy" id="154046"/>
    <lineage>
        <taxon>Bacteria</taxon>
        <taxon>Bacillati</taxon>
        <taxon>Bacillota</taxon>
        <taxon>Clostridia</taxon>
        <taxon>Lachnospirales</taxon>
        <taxon>Lachnospiraceae</taxon>
        <taxon>Hungatella</taxon>
    </lineage>
</organism>
<dbReference type="InterPro" id="IPR004184">
    <property type="entry name" value="PFL_dom"/>
</dbReference>
<evidence type="ECO:0000256" key="2">
    <source>
        <dbReference type="ARBA" id="ARBA00023239"/>
    </source>
</evidence>
<evidence type="ECO:0000313" key="7">
    <source>
        <dbReference type="Proteomes" id="UP000261111"/>
    </source>
</evidence>
<sequence length="851" mass="97402">MNFEKGGKMAAITVKTVKDTERENIRRCMEEYPDPIGAKNWKVSDSLICDIKELKKSDRLERMRQTYLNSRQQIYIKERCMLIHKSYKQTLGEDVNIRCAKALASVLENYPVTIREDELIVGSVTPTMRGCLWFPEVSDWLIDEIDTICTREYNPTFISEEDKEYYLNEVHPYWKDRCSFASIQKQLPDEVREKQNCGLWSCGIGMQQHVGHILSLDKHRLERGIGWYKARAQELIDTSDKSDPKYIDKYHYWKSIIIICDAIRTFALRYSDEAKRLADETGDEKRKDELLLISDTLKKVPWQKPDTFYEAVQSAWFMQLIYYYENNSVAQSPGRIDQKFYNYFKKDVIDEKSLPLELAKEILCSYWMKIAETNKVYTEAESRFRTGNPMFQNISLGGEDVEGNCAINELSYLCLKVEEFVHLDQPNTGIWIDKSTTKDFIETALKVVGTGGGKPMFLGAESRIRHFKNLCGLPEEAARKYDSVCCSFMWNPYLPNMDHCADINPGVALEYVFTNGKDRKTGRQIGPMTGDPAKFKSVEEIFHALVKQIEYGIQMACMHASTIYKVWEEMFPAPYTSMFQGTCLTDGQDITKGGSLGHMSATQVSVGLVNVIDSLSAIEKVIFDDEKATMTELIQALDDNFNGHEHLQARLLKAPKYGNDDEYADRWIPKIQRVLDHTYLNYPMRFGRLRKNPVYIHLSAGVLYGSMIGATPDGRMAGMPLAEGGISPMQGLELKGPSASMRSASKWDYEEINSVVYNQKFHPRTFENPDDIAKLSTLVKVFLSQMGQHNDGAAHVQINVVSAETLRDAQKNPENYKDLIIRVAGYTAFFTEISRDLQDDLIARVEFEGIN</sequence>
<dbReference type="InterPro" id="IPR019777">
    <property type="entry name" value="Form_AcTrfase_GR_CS"/>
</dbReference>
<evidence type="ECO:0000313" key="6">
    <source>
        <dbReference type="EMBL" id="RGC29525.1"/>
    </source>
</evidence>
<dbReference type="Proteomes" id="UP000261111">
    <property type="component" value="Unassembled WGS sequence"/>
</dbReference>
<feature type="domain" description="Glycine radical" evidence="4">
    <location>
        <begin position="724"/>
        <end position="850"/>
    </location>
</feature>
<dbReference type="InterPro" id="IPR051215">
    <property type="entry name" value="GRE"/>
</dbReference>
<dbReference type="Pfam" id="PF02901">
    <property type="entry name" value="PFL-like"/>
    <property type="match status" value="1"/>
</dbReference>
<dbReference type="PROSITE" id="PS00850">
    <property type="entry name" value="GLY_RADICAL_1"/>
    <property type="match status" value="1"/>
</dbReference>